<dbReference type="SUPFAM" id="SSF52540">
    <property type="entry name" value="P-loop containing nucleoside triphosphate hydrolases"/>
    <property type="match status" value="1"/>
</dbReference>
<dbReference type="EMBL" id="KI913118">
    <property type="protein sequence ID" value="ETV85250.1"/>
    <property type="molecule type" value="Genomic_DNA"/>
</dbReference>
<name>W4GZT7_APHAT</name>
<dbReference type="PANTHER" id="PTHR37816">
    <property type="entry name" value="YALI0E33011P"/>
    <property type="match status" value="1"/>
</dbReference>
<dbReference type="OrthoDB" id="65590at2759"/>
<proteinExistence type="predicted"/>
<dbReference type="VEuPathDB" id="FungiDB:H257_03061"/>
<organism evidence="1">
    <name type="scientific">Aphanomyces astaci</name>
    <name type="common">Crayfish plague agent</name>
    <dbReference type="NCBI Taxonomy" id="112090"/>
    <lineage>
        <taxon>Eukaryota</taxon>
        <taxon>Sar</taxon>
        <taxon>Stramenopiles</taxon>
        <taxon>Oomycota</taxon>
        <taxon>Saprolegniomycetes</taxon>
        <taxon>Saprolegniales</taxon>
        <taxon>Verrucalvaceae</taxon>
        <taxon>Aphanomyces</taxon>
    </lineage>
</organism>
<evidence type="ECO:0000313" key="1">
    <source>
        <dbReference type="EMBL" id="ETV85250.1"/>
    </source>
</evidence>
<dbReference type="RefSeq" id="XP_009825268.1">
    <property type="nucleotide sequence ID" value="XM_009826966.1"/>
</dbReference>
<protein>
    <recommendedName>
        <fullName evidence="2">Adenylate kinase</fullName>
    </recommendedName>
</protein>
<dbReference type="PANTHER" id="PTHR37816:SF1">
    <property type="entry name" value="TOXIN"/>
    <property type="match status" value="1"/>
</dbReference>
<evidence type="ECO:0008006" key="2">
    <source>
        <dbReference type="Google" id="ProtNLM"/>
    </source>
</evidence>
<dbReference type="GeneID" id="20805057"/>
<dbReference type="InterPro" id="IPR052922">
    <property type="entry name" value="Cytidylate_Kinase-2"/>
</dbReference>
<dbReference type="AlphaFoldDB" id="W4GZT7"/>
<dbReference type="Gene3D" id="3.40.50.300">
    <property type="entry name" value="P-loop containing nucleotide triphosphate hydrolases"/>
    <property type="match status" value="1"/>
</dbReference>
<reference evidence="1" key="1">
    <citation type="submission" date="2013-12" db="EMBL/GenBank/DDBJ databases">
        <title>The Genome Sequence of Aphanomyces astaci APO3.</title>
        <authorList>
            <consortium name="The Broad Institute Genomics Platform"/>
            <person name="Russ C."/>
            <person name="Tyler B."/>
            <person name="van West P."/>
            <person name="Dieguez-Uribeondo J."/>
            <person name="Young S.K."/>
            <person name="Zeng Q."/>
            <person name="Gargeya S."/>
            <person name="Fitzgerald M."/>
            <person name="Abouelleil A."/>
            <person name="Alvarado L."/>
            <person name="Chapman S.B."/>
            <person name="Gainer-Dewar J."/>
            <person name="Goldberg J."/>
            <person name="Griggs A."/>
            <person name="Gujja S."/>
            <person name="Hansen M."/>
            <person name="Howarth C."/>
            <person name="Imamovic A."/>
            <person name="Ireland A."/>
            <person name="Larimer J."/>
            <person name="McCowan C."/>
            <person name="Murphy C."/>
            <person name="Pearson M."/>
            <person name="Poon T.W."/>
            <person name="Priest M."/>
            <person name="Roberts A."/>
            <person name="Saif S."/>
            <person name="Shea T."/>
            <person name="Sykes S."/>
            <person name="Wortman J."/>
            <person name="Nusbaum C."/>
            <person name="Birren B."/>
        </authorList>
    </citation>
    <scope>NUCLEOTIDE SEQUENCE [LARGE SCALE GENOMIC DNA]</scope>
    <source>
        <strain evidence="1">APO3</strain>
    </source>
</reference>
<sequence>MCTMGLPQPSRIAIMGVTSSGKSTLGMVISNKLGVPFIESDALLWAPKWQKAADYVQKMTIATAASAWVMAGNTSEVRQLVLTQANVVVWLDYPFWTVLWQLVRRSVSRWWTQELLWGTNYESLWVHLKLWSKHSLVHWLFKTYWNRKREYPLLFQQFPHLVVHHFTHPTQTQAWLDSLPSTTQQHPHVE</sequence>
<gene>
    <name evidence="1" type="ORF">H257_03061</name>
</gene>
<accession>W4GZT7</accession>
<dbReference type="InterPro" id="IPR027417">
    <property type="entry name" value="P-loop_NTPase"/>
</dbReference>